<feature type="region of interest" description="Disordered" evidence="13">
    <location>
        <begin position="65"/>
        <end position="179"/>
    </location>
</feature>
<sequence length="1253" mass="140638">MSAVPGPVYGLEVPPGEILIPAAMEFPASFRITMAAVDPTEEPEADDEGNVPAVPRSTLRLVKRAFPGLDDEDDEVDDEYMKALLGADEDDDEDEEDEEANGGPSDPAKSKKQKQAAAIKKLIEASQESSEDEEMEDAKPNGKSKGKAKATEDDDEEDDEEEEDSDDDSEEGADLENFVICTLDTERNYQQPLDITVNHGEKVFFVVTGTHTVYLTGNYIMDDDEDEDDEDEDDYDLSPNELEYALGEVESGDESDELDGLADPRIAEVDSEEEEAPKLVSVKKGKNKRTAEDATEGLDELISKEDTKLSKKQQKKLKNNKGEPVVTEDSKKKVQFAKNLEQGPTGSAEKAKQTKAPAGVKVVQGVTVDDRTVGNGRTAKNGDTVGVRYIGKLQNGQQFDANKKGKPFAFKVGKGQVIKGWDIGIVGMAIGGERRLTIPAHLAYGSRGMPGIPANSQLTFDVKLLEINGIACRNHITLLPPPGDLCWSTCTEAPSYQLTGLVRHSRRDKGNWEKQPQCPPTAKWTTEEISTKSSNEKAVALDEDGRISPVPQVKGTAPKSFLGKLKLNHPALASNTTIVLRAPHVRGRSSLQDLPSTHLQSSSDSSTSHTSDGTGNVSTVADESTRKTSVDSRFSCSAKTTSNRRHSRRNPWTRSSPEGGALGTIAESGVSLIQPTFVTVERAAAAKIYLETKFNELWHKPNTRAVRRQYLESQLYYSPHLTLEQKQAIRESFSNQETWHLRETRVMNSQGLSLGDEESRSPYVENYEPLQVLGKGSFGVVRLVREKHAVGHTFSRQVYAMKVIRKSEMLRSCQEGHLRAERDFLVASEGSSWVVPLIASFQDLDNLYLVMEYTPGGDFLGLLIRENILHESVARFYIAEMILAVEEAHRLKFIHRDIKPDNFLISASGHLKISDFGLAFDGHWSHDASYYNCHRYSLVRKLGINVTGDEVDQKTNHGILTQFEWYKSLVEGLERHGKLSMGTDDGLENLISWRNRHGNRTAANSVVGTKEGRKETKQNIVNYKTLFGFPQKPAASDKCQDLIFRLIQDKEHRLCSRRYYMKDRGQPDNSRFRDFFGRHVFPDDAEDIKSHRWFKNVPWDRLQTITPPLVPHIHGVEDTHYFDESDLIEDWSESSPSGVLLTADEVRQVLCDFGPSVQNHAIKLIQSPFDSTKLRKMDRQIDASWELRLEEKEMLKHFVRLYGQKERKRPRDIMLRDQDIRDDVMDIRKKTAFLGYSWRRMRPGGYTATRTTN</sequence>
<name>A0A0P7BV29_9HYPO</name>
<dbReference type="PROSITE" id="PS00107">
    <property type="entry name" value="PROTEIN_KINASE_ATP"/>
    <property type="match status" value="1"/>
</dbReference>
<dbReference type="Gene3D" id="3.30.200.20">
    <property type="entry name" value="Phosphorylase Kinase, domain 1"/>
    <property type="match status" value="2"/>
</dbReference>
<dbReference type="PROSITE" id="PS00108">
    <property type="entry name" value="PROTEIN_KINASE_ST"/>
    <property type="match status" value="1"/>
</dbReference>
<dbReference type="Gene3D" id="3.10.50.40">
    <property type="match status" value="1"/>
</dbReference>
<dbReference type="Gene3D" id="2.60.120.340">
    <property type="entry name" value="Nucleoplasmin core domain"/>
    <property type="match status" value="1"/>
</dbReference>
<comment type="caution">
    <text evidence="17">The sequence shown here is derived from an EMBL/GenBank/DDBJ whole genome shotgun (WGS) entry which is preliminary data.</text>
</comment>
<dbReference type="EMBL" id="LKCW01000007">
    <property type="protein sequence ID" value="KPM45535.1"/>
    <property type="molecule type" value="Genomic_DNA"/>
</dbReference>
<dbReference type="GO" id="GO:0035556">
    <property type="term" value="P:intracellular signal transduction"/>
    <property type="evidence" value="ECO:0007669"/>
    <property type="project" value="TreeGrafter"/>
</dbReference>
<evidence type="ECO:0000256" key="9">
    <source>
        <dbReference type="ARBA" id="ARBA00047899"/>
    </source>
</evidence>
<dbReference type="PROSITE" id="PS50059">
    <property type="entry name" value="FKBP_PPIASE"/>
    <property type="match status" value="1"/>
</dbReference>
<keyword evidence="3" id="KW-0808">Transferase</keyword>
<feature type="compositionally biased region" description="Basic residues" evidence="13">
    <location>
        <begin position="310"/>
        <end position="319"/>
    </location>
</feature>
<feature type="domain" description="PPIase FKBP-type" evidence="15">
    <location>
        <begin position="382"/>
        <end position="468"/>
    </location>
</feature>
<feature type="domain" description="Protein kinase" evidence="14">
    <location>
        <begin position="767"/>
        <end position="1076"/>
    </location>
</feature>
<dbReference type="InterPro" id="IPR008271">
    <property type="entry name" value="Ser/Thr_kinase_AS"/>
</dbReference>
<dbReference type="InterPro" id="IPR011009">
    <property type="entry name" value="Kinase-like_dom_sf"/>
</dbReference>
<evidence type="ECO:0000256" key="5">
    <source>
        <dbReference type="ARBA" id="ARBA00022777"/>
    </source>
</evidence>
<dbReference type="STRING" id="78410.A0A0P7BV29"/>
<keyword evidence="5" id="KW-0418">Kinase</keyword>
<keyword evidence="4 12" id="KW-0547">Nucleotide-binding</keyword>
<feature type="compositionally biased region" description="Acidic residues" evidence="13">
    <location>
        <begin position="152"/>
        <end position="174"/>
    </location>
</feature>
<evidence type="ECO:0000256" key="13">
    <source>
        <dbReference type="SAM" id="MobiDB-lite"/>
    </source>
</evidence>
<dbReference type="SUPFAM" id="SSF56112">
    <property type="entry name" value="Protein kinase-like (PK-like)"/>
    <property type="match status" value="1"/>
</dbReference>
<dbReference type="Pfam" id="PF00254">
    <property type="entry name" value="FKBP_C"/>
    <property type="match status" value="1"/>
</dbReference>
<feature type="compositionally biased region" description="Acidic residues" evidence="13">
    <location>
        <begin position="69"/>
        <end position="78"/>
    </location>
</feature>
<evidence type="ECO:0000256" key="6">
    <source>
        <dbReference type="ARBA" id="ARBA00022840"/>
    </source>
</evidence>
<keyword evidence="8 11" id="KW-0413">Isomerase</keyword>
<dbReference type="InterPro" id="IPR000719">
    <property type="entry name" value="Prot_kinase_dom"/>
</dbReference>
<reference evidence="17 18" key="1">
    <citation type="submission" date="2015-09" db="EMBL/GenBank/DDBJ databases">
        <title>Draft genome of a European isolate of the apple canker pathogen Neonectria ditissima.</title>
        <authorList>
            <person name="Gomez-Cortecero A."/>
            <person name="Harrison R.J."/>
            <person name="Armitage A.D."/>
        </authorList>
    </citation>
    <scope>NUCLEOTIDE SEQUENCE [LARGE SCALE GENOMIC DNA]</scope>
    <source>
        <strain evidence="17 18">R09/05</strain>
    </source>
</reference>
<evidence type="ECO:0000259" key="16">
    <source>
        <dbReference type="PROSITE" id="PS51285"/>
    </source>
</evidence>
<evidence type="ECO:0000313" key="17">
    <source>
        <dbReference type="EMBL" id="KPM45535.1"/>
    </source>
</evidence>
<feature type="compositionally biased region" description="Low complexity" evidence="13">
    <location>
        <begin position="115"/>
        <end position="128"/>
    </location>
</feature>
<evidence type="ECO:0000313" key="18">
    <source>
        <dbReference type="Proteomes" id="UP000050424"/>
    </source>
</evidence>
<dbReference type="EC" id="5.2.1.8" evidence="11"/>
<evidence type="ECO:0000256" key="7">
    <source>
        <dbReference type="ARBA" id="ARBA00023110"/>
    </source>
</evidence>
<feature type="compositionally biased region" description="Low complexity" evidence="13">
    <location>
        <begin position="596"/>
        <end position="615"/>
    </location>
</feature>
<comment type="catalytic activity">
    <reaction evidence="10">
        <text>L-seryl-[protein] + ATP = O-phospho-L-seryl-[protein] + ADP + H(+)</text>
        <dbReference type="Rhea" id="RHEA:17989"/>
        <dbReference type="Rhea" id="RHEA-COMP:9863"/>
        <dbReference type="Rhea" id="RHEA-COMP:11604"/>
        <dbReference type="ChEBI" id="CHEBI:15378"/>
        <dbReference type="ChEBI" id="CHEBI:29999"/>
        <dbReference type="ChEBI" id="CHEBI:30616"/>
        <dbReference type="ChEBI" id="CHEBI:83421"/>
        <dbReference type="ChEBI" id="CHEBI:456216"/>
        <dbReference type="EC" id="2.7.11.1"/>
    </reaction>
</comment>
<evidence type="ECO:0000259" key="14">
    <source>
        <dbReference type="PROSITE" id="PS50011"/>
    </source>
</evidence>
<dbReference type="InterPro" id="IPR001179">
    <property type="entry name" value="PPIase_FKBP_dom"/>
</dbReference>
<evidence type="ECO:0000256" key="11">
    <source>
        <dbReference type="PROSITE-ProRule" id="PRU00277"/>
    </source>
</evidence>
<dbReference type="SMART" id="SM00220">
    <property type="entry name" value="S_TKc"/>
    <property type="match status" value="1"/>
</dbReference>
<proteinExistence type="predicted"/>
<evidence type="ECO:0000259" key="15">
    <source>
        <dbReference type="PROSITE" id="PS50059"/>
    </source>
</evidence>
<dbReference type="InterPro" id="IPR017441">
    <property type="entry name" value="Protein_kinase_ATP_BS"/>
</dbReference>
<feature type="compositionally biased region" description="Polar residues" evidence="13">
    <location>
        <begin position="631"/>
        <end position="641"/>
    </location>
</feature>
<feature type="compositionally biased region" description="Acidic residues" evidence="13">
    <location>
        <begin position="87"/>
        <end position="100"/>
    </location>
</feature>
<accession>A0A0P7BV29</accession>
<dbReference type="FunFam" id="3.10.50.40:FF:000006">
    <property type="entry name" value="Peptidyl-prolyl cis-trans isomerase"/>
    <property type="match status" value="1"/>
</dbReference>
<evidence type="ECO:0000256" key="2">
    <source>
        <dbReference type="ARBA" id="ARBA00022527"/>
    </source>
</evidence>
<feature type="compositionally biased region" description="Basic residues" evidence="13">
    <location>
        <begin position="642"/>
        <end position="651"/>
    </location>
</feature>
<dbReference type="PROSITE" id="PS50011">
    <property type="entry name" value="PROTEIN_KINASE_DOM"/>
    <property type="match status" value="1"/>
</dbReference>
<dbReference type="SUPFAM" id="SSF54534">
    <property type="entry name" value="FKBP-like"/>
    <property type="match status" value="1"/>
</dbReference>
<keyword evidence="18" id="KW-1185">Reference proteome</keyword>
<dbReference type="Pfam" id="PF00069">
    <property type="entry name" value="Pkinase"/>
    <property type="match status" value="1"/>
</dbReference>
<comment type="catalytic activity">
    <reaction evidence="1 11">
        <text>[protein]-peptidylproline (omega=180) = [protein]-peptidylproline (omega=0)</text>
        <dbReference type="Rhea" id="RHEA:16237"/>
        <dbReference type="Rhea" id="RHEA-COMP:10747"/>
        <dbReference type="Rhea" id="RHEA-COMP:10748"/>
        <dbReference type="ChEBI" id="CHEBI:83833"/>
        <dbReference type="ChEBI" id="CHEBI:83834"/>
        <dbReference type="EC" id="5.2.1.8"/>
    </reaction>
</comment>
<dbReference type="Pfam" id="PF17800">
    <property type="entry name" value="NPL"/>
    <property type="match status" value="1"/>
</dbReference>
<feature type="domain" description="AGC-kinase C-terminal" evidence="16">
    <location>
        <begin position="1095"/>
        <end position="1184"/>
    </location>
</feature>
<dbReference type="Gene3D" id="1.10.510.10">
    <property type="entry name" value="Transferase(Phosphotransferase) domain 1"/>
    <property type="match status" value="2"/>
</dbReference>
<comment type="catalytic activity">
    <reaction evidence="9">
        <text>L-threonyl-[protein] + ATP = O-phospho-L-threonyl-[protein] + ADP + H(+)</text>
        <dbReference type="Rhea" id="RHEA:46608"/>
        <dbReference type="Rhea" id="RHEA-COMP:11060"/>
        <dbReference type="Rhea" id="RHEA-COMP:11605"/>
        <dbReference type="ChEBI" id="CHEBI:15378"/>
        <dbReference type="ChEBI" id="CHEBI:30013"/>
        <dbReference type="ChEBI" id="CHEBI:30616"/>
        <dbReference type="ChEBI" id="CHEBI:61977"/>
        <dbReference type="ChEBI" id="CHEBI:456216"/>
        <dbReference type="EC" id="2.7.11.1"/>
    </reaction>
</comment>
<feature type="region of interest" description="Disordered" evidence="13">
    <location>
        <begin position="589"/>
        <end position="660"/>
    </location>
</feature>
<evidence type="ECO:0000256" key="12">
    <source>
        <dbReference type="PROSITE-ProRule" id="PRU10141"/>
    </source>
</evidence>
<dbReference type="InterPro" id="IPR041232">
    <property type="entry name" value="NPL"/>
</dbReference>
<evidence type="ECO:0000256" key="4">
    <source>
        <dbReference type="ARBA" id="ARBA00022741"/>
    </source>
</evidence>
<evidence type="ECO:0000256" key="3">
    <source>
        <dbReference type="ARBA" id="ARBA00022679"/>
    </source>
</evidence>
<feature type="binding site" evidence="12">
    <location>
        <position position="806"/>
    </location>
    <ligand>
        <name>ATP</name>
        <dbReference type="ChEBI" id="CHEBI:30616"/>
    </ligand>
</feature>
<dbReference type="PROSITE" id="PS51285">
    <property type="entry name" value="AGC_KINASE_CTER"/>
    <property type="match status" value="1"/>
</dbReference>
<keyword evidence="2" id="KW-0723">Serine/threonine-protein kinase</keyword>
<dbReference type="Proteomes" id="UP000050424">
    <property type="component" value="Unassembled WGS sequence"/>
</dbReference>
<dbReference type="AlphaFoldDB" id="A0A0P7BV29"/>
<dbReference type="InterPro" id="IPR000961">
    <property type="entry name" value="AGC-kinase_C"/>
</dbReference>
<evidence type="ECO:0000256" key="8">
    <source>
        <dbReference type="ARBA" id="ARBA00023235"/>
    </source>
</evidence>
<dbReference type="GO" id="GO:0003755">
    <property type="term" value="F:peptidyl-prolyl cis-trans isomerase activity"/>
    <property type="evidence" value="ECO:0007669"/>
    <property type="project" value="UniProtKB-KW"/>
</dbReference>
<dbReference type="PANTHER" id="PTHR24356:SF400">
    <property type="entry name" value="SERINE_THREONINE-PROTEIN KINASE CBK1"/>
    <property type="match status" value="1"/>
</dbReference>
<evidence type="ECO:0000256" key="10">
    <source>
        <dbReference type="ARBA" id="ARBA00048679"/>
    </source>
</evidence>
<keyword evidence="7 11" id="KW-0697">Rotamase</keyword>
<feature type="region of interest" description="Disordered" evidence="13">
    <location>
        <begin position="269"/>
        <end position="332"/>
    </location>
</feature>
<dbReference type="PANTHER" id="PTHR24356">
    <property type="entry name" value="SERINE/THREONINE-PROTEIN KINASE"/>
    <property type="match status" value="1"/>
</dbReference>
<dbReference type="GO" id="GO:0004674">
    <property type="term" value="F:protein serine/threonine kinase activity"/>
    <property type="evidence" value="ECO:0007669"/>
    <property type="project" value="UniProtKB-KW"/>
</dbReference>
<dbReference type="InterPro" id="IPR050236">
    <property type="entry name" value="Ser_Thr_kinase_AGC"/>
</dbReference>
<protein>
    <recommendedName>
        <fullName evidence="11">peptidylprolyl isomerase</fullName>
        <ecNumber evidence="11">5.2.1.8</ecNumber>
    </recommendedName>
</protein>
<dbReference type="InterPro" id="IPR046357">
    <property type="entry name" value="PPIase_dom_sf"/>
</dbReference>
<dbReference type="GO" id="GO:0005524">
    <property type="term" value="F:ATP binding"/>
    <property type="evidence" value="ECO:0007669"/>
    <property type="project" value="UniProtKB-UniRule"/>
</dbReference>
<dbReference type="GO" id="GO:0106310">
    <property type="term" value="F:protein serine kinase activity"/>
    <property type="evidence" value="ECO:0007669"/>
    <property type="project" value="RHEA"/>
</dbReference>
<keyword evidence="6 12" id="KW-0067">ATP-binding</keyword>
<gene>
    <name evidence="17" type="ORF">AK830_g1022</name>
</gene>
<evidence type="ECO:0000256" key="1">
    <source>
        <dbReference type="ARBA" id="ARBA00000971"/>
    </source>
</evidence>
<dbReference type="OrthoDB" id="3638488at2759"/>
<organism evidence="17 18">
    <name type="scientific">Neonectria ditissima</name>
    <dbReference type="NCBI Taxonomy" id="78410"/>
    <lineage>
        <taxon>Eukaryota</taxon>
        <taxon>Fungi</taxon>
        <taxon>Dikarya</taxon>
        <taxon>Ascomycota</taxon>
        <taxon>Pezizomycotina</taxon>
        <taxon>Sordariomycetes</taxon>
        <taxon>Hypocreomycetidae</taxon>
        <taxon>Hypocreales</taxon>
        <taxon>Nectriaceae</taxon>
        <taxon>Neonectria</taxon>
    </lineage>
</organism>